<organism evidence="1">
    <name type="scientific">marine metagenome</name>
    <dbReference type="NCBI Taxonomy" id="408172"/>
    <lineage>
        <taxon>unclassified sequences</taxon>
        <taxon>metagenomes</taxon>
        <taxon>ecological metagenomes</taxon>
    </lineage>
</organism>
<dbReference type="AlphaFoldDB" id="A0A382QU06"/>
<gene>
    <name evidence="1" type="ORF">METZ01_LOCUS341234</name>
</gene>
<feature type="non-terminal residue" evidence="1">
    <location>
        <position position="1"/>
    </location>
</feature>
<reference evidence="1" key="1">
    <citation type="submission" date="2018-05" db="EMBL/GenBank/DDBJ databases">
        <authorList>
            <person name="Lanie J.A."/>
            <person name="Ng W.-L."/>
            <person name="Kazmierczak K.M."/>
            <person name="Andrzejewski T.M."/>
            <person name="Davidsen T.M."/>
            <person name="Wayne K.J."/>
            <person name="Tettelin H."/>
            <person name="Glass J.I."/>
            <person name="Rusch D."/>
            <person name="Podicherti R."/>
            <person name="Tsui H.-C.T."/>
            <person name="Winkler M.E."/>
        </authorList>
    </citation>
    <scope>NUCLEOTIDE SEQUENCE</scope>
</reference>
<name>A0A382QU06_9ZZZZ</name>
<protein>
    <submittedName>
        <fullName evidence="1">Uncharacterized protein</fullName>
    </submittedName>
</protein>
<evidence type="ECO:0000313" key="1">
    <source>
        <dbReference type="EMBL" id="SVC88380.1"/>
    </source>
</evidence>
<dbReference type="Gene3D" id="3.60.70.12">
    <property type="entry name" value="L-amino peptidase D-ALA esterase/amidase"/>
    <property type="match status" value="1"/>
</dbReference>
<sequence>VEATEEAIYNSILKATTVSGMGRTADAIDLNALREVLQEFKVIPE</sequence>
<proteinExistence type="predicted"/>
<accession>A0A382QU06</accession>
<dbReference type="EMBL" id="UINC01116554">
    <property type="protein sequence ID" value="SVC88380.1"/>
    <property type="molecule type" value="Genomic_DNA"/>
</dbReference>